<organism evidence="1 2">
    <name type="scientific">Eumeta variegata</name>
    <name type="common">Bagworm moth</name>
    <name type="synonym">Eumeta japonica</name>
    <dbReference type="NCBI Taxonomy" id="151549"/>
    <lineage>
        <taxon>Eukaryota</taxon>
        <taxon>Metazoa</taxon>
        <taxon>Ecdysozoa</taxon>
        <taxon>Arthropoda</taxon>
        <taxon>Hexapoda</taxon>
        <taxon>Insecta</taxon>
        <taxon>Pterygota</taxon>
        <taxon>Neoptera</taxon>
        <taxon>Endopterygota</taxon>
        <taxon>Lepidoptera</taxon>
        <taxon>Glossata</taxon>
        <taxon>Ditrysia</taxon>
        <taxon>Tineoidea</taxon>
        <taxon>Psychidae</taxon>
        <taxon>Oiketicinae</taxon>
        <taxon>Eumeta</taxon>
    </lineage>
</organism>
<protein>
    <submittedName>
        <fullName evidence="1">Uncharacterized protein</fullName>
    </submittedName>
</protein>
<comment type="caution">
    <text evidence="1">The sequence shown here is derived from an EMBL/GenBank/DDBJ whole genome shotgun (WGS) entry which is preliminary data.</text>
</comment>
<dbReference type="EMBL" id="BGZK01000433">
    <property type="protein sequence ID" value="GBP43325.1"/>
    <property type="molecule type" value="Genomic_DNA"/>
</dbReference>
<reference evidence="1 2" key="1">
    <citation type="journal article" date="2019" name="Commun. Biol.">
        <title>The bagworm genome reveals a unique fibroin gene that provides high tensile strength.</title>
        <authorList>
            <person name="Kono N."/>
            <person name="Nakamura H."/>
            <person name="Ohtoshi R."/>
            <person name="Tomita M."/>
            <person name="Numata K."/>
            <person name="Arakawa K."/>
        </authorList>
    </citation>
    <scope>NUCLEOTIDE SEQUENCE [LARGE SCALE GENOMIC DNA]</scope>
</reference>
<evidence type="ECO:0000313" key="1">
    <source>
        <dbReference type="EMBL" id="GBP43325.1"/>
    </source>
</evidence>
<name>A0A4C1VZR9_EUMVA</name>
<gene>
    <name evidence="1" type="ORF">EVAR_31209_1</name>
</gene>
<proteinExistence type="predicted"/>
<evidence type="ECO:0000313" key="2">
    <source>
        <dbReference type="Proteomes" id="UP000299102"/>
    </source>
</evidence>
<dbReference type="Proteomes" id="UP000299102">
    <property type="component" value="Unassembled WGS sequence"/>
</dbReference>
<accession>A0A4C1VZR9</accession>
<sequence>MCRRRKAGLRIRFAEWGNKNSNGRFVKSSEARPAIASGAGANFTQTIVNLNGTIDKRRVAAVGRAVKSQSYGAACWRRSLSVFTLNNLS</sequence>
<dbReference type="AlphaFoldDB" id="A0A4C1VZR9"/>
<keyword evidence="2" id="KW-1185">Reference proteome</keyword>